<reference evidence="6 7" key="1">
    <citation type="submission" date="2019-03" db="EMBL/GenBank/DDBJ databases">
        <title>Genomic Encyclopedia of Type Strains, Phase IV (KMG-IV): sequencing the most valuable type-strain genomes for metagenomic binning, comparative biology and taxonomic classification.</title>
        <authorList>
            <person name="Goeker M."/>
        </authorList>
    </citation>
    <scope>NUCLEOTIDE SEQUENCE [LARGE SCALE GENOMIC DNA]</scope>
    <source>
        <strain evidence="6 7">DSM 24984</strain>
    </source>
</reference>
<protein>
    <submittedName>
        <fullName evidence="6">Lipopolysaccharide export system protein LptA</fullName>
    </submittedName>
</protein>
<feature type="chain" id="PRO_5020641271" evidence="4">
    <location>
        <begin position="24"/>
        <end position="165"/>
    </location>
</feature>
<keyword evidence="7" id="KW-1185">Reference proteome</keyword>
<dbReference type="Proteomes" id="UP000294614">
    <property type="component" value="Unassembled WGS sequence"/>
</dbReference>
<keyword evidence="2 4" id="KW-0732">Signal</keyword>
<dbReference type="NCBIfam" id="TIGR03002">
    <property type="entry name" value="outer_YhbN_LptA"/>
    <property type="match status" value="1"/>
</dbReference>
<evidence type="ECO:0000256" key="2">
    <source>
        <dbReference type="ARBA" id="ARBA00022729"/>
    </source>
</evidence>
<name>A0A4R1K937_9BACT</name>
<dbReference type="GO" id="GO:0001530">
    <property type="term" value="F:lipopolysaccharide binding"/>
    <property type="evidence" value="ECO:0007669"/>
    <property type="project" value="InterPro"/>
</dbReference>
<evidence type="ECO:0000256" key="4">
    <source>
        <dbReference type="SAM" id="SignalP"/>
    </source>
</evidence>
<dbReference type="InterPro" id="IPR005653">
    <property type="entry name" value="OstA-like_N"/>
</dbReference>
<dbReference type="GO" id="GO:0017089">
    <property type="term" value="F:glycolipid transfer activity"/>
    <property type="evidence" value="ECO:0007669"/>
    <property type="project" value="TreeGrafter"/>
</dbReference>
<dbReference type="RefSeq" id="WP_165871243.1">
    <property type="nucleotide sequence ID" value="NZ_JAJUHT010000001.1"/>
</dbReference>
<accession>A0A4R1K937</accession>
<feature type="domain" description="Organic solvent tolerance-like N-terminal" evidence="5">
    <location>
        <begin position="38"/>
        <end position="140"/>
    </location>
</feature>
<gene>
    <name evidence="6" type="ORF">C8D98_1733</name>
</gene>
<keyword evidence="1" id="KW-0813">Transport</keyword>
<evidence type="ECO:0000313" key="6">
    <source>
        <dbReference type="EMBL" id="TCK60854.1"/>
    </source>
</evidence>
<dbReference type="GO" id="GO:0015920">
    <property type="term" value="P:lipopolysaccharide transport"/>
    <property type="evidence" value="ECO:0007669"/>
    <property type="project" value="InterPro"/>
</dbReference>
<evidence type="ECO:0000256" key="1">
    <source>
        <dbReference type="ARBA" id="ARBA00022448"/>
    </source>
</evidence>
<dbReference type="Pfam" id="PF03968">
    <property type="entry name" value="LptD_N"/>
    <property type="match status" value="1"/>
</dbReference>
<dbReference type="Gene3D" id="2.60.450.10">
    <property type="entry name" value="Lipopolysaccharide (LPS) transport protein A like domain"/>
    <property type="match status" value="1"/>
</dbReference>
<dbReference type="AlphaFoldDB" id="A0A4R1K937"/>
<dbReference type="InterPro" id="IPR052037">
    <property type="entry name" value="LPS_export_LptA"/>
</dbReference>
<keyword evidence="3" id="KW-0574">Periplasm</keyword>
<dbReference type="PANTHER" id="PTHR36504:SF1">
    <property type="entry name" value="LIPOPOLYSACCHARIDE EXPORT SYSTEM PROTEIN LPTA"/>
    <property type="match status" value="1"/>
</dbReference>
<evidence type="ECO:0000313" key="7">
    <source>
        <dbReference type="Proteomes" id="UP000294614"/>
    </source>
</evidence>
<evidence type="ECO:0000256" key="3">
    <source>
        <dbReference type="ARBA" id="ARBA00022764"/>
    </source>
</evidence>
<proteinExistence type="predicted"/>
<dbReference type="PANTHER" id="PTHR36504">
    <property type="entry name" value="LIPOPOLYSACCHARIDE EXPORT SYSTEM PROTEIN LPTA"/>
    <property type="match status" value="1"/>
</dbReference>
<dbReference type="EMBL" id="SMGG01000004">
    <property type="protein sequence ID" value="TCK60854.1"/>
    <property type="molecule type" value="Genomic_DNA"/>
</dbReference>
<sequence length="165" mass="18115">MFRSLITNSLVVLLLATALTASAAEGVVKPGLGKKPIKILSDYMKYTGSDNTSRFSGNVVVTDGEMRVSADNMDVTFDKSNNVKEINAQGNVKIEKEGLLALSDRAKLFAAEEMAVLSSNVRVWQGDNYLEGEKVTLYNENNRIFVDRGTNNRVKIIIAPKEAKK</sequence>
<comment type="caution">
    <text evidence="6">The sequence shown here is derived from an EMBL/GenBank/DDBJ whole genome shotgun (WGS) entry which is preliminary data.</text>
</comment>
<dbReference type="InterPro" id="IPR014340">
    <property type="entry name" value="LptA"/>
</dbReference>
<feature type="signal peptide" evidence="4">
    <location>
        <begin position="1"/>
        <end position="23"/>
    </location>
</feature>
<organism evidence="6 7">
    <name type="scientific">Seleniivibrio woodruffii</name>
    <dbReference type="NCBI Taxonomy" id="1078050"/>
    <lineage>
        <taxon>Bacteria</taxon>
        <taxon>Pseudomonadati</taxon>
        <taxon>Deferribacterota</taxon>
        <taxon>Deferribacteres</taxon>
        <taxon>Deferribacterales</taxon>
        <taxon>Geovibrionaceae</taxon>
        <taxon>Seleniivibrio</taxon>
    </lineage>
</organism>
<dbReference type="GO" id="GO:0009279">
    <property type="term" value="C:cell outer membrane"/>
    <property type="evidence" value="ECO:0007669"/>
    <property type="project" value="TreeGrafter"/>
</dbReference>
<dbReference type="GO" id="GO:0030288">
    <property type="term" value="C:outer membrane-bounded periplasmic space"/>
    <property type="evidence" value="ECO:0007669"/>
    <property type="project" value="TreeGrafter"/>
</dbReference>
<evidence type="ECO:0000259" key="5">
    <source>
        <dbReference type="Pfam" id="PF03968"/>
    </source>
</evidence>